<gene>
    <name evidence="4" type="ORF">S03H2_37926</name>
</gene>
<dbReference type="EMBL" id="BARU01023363">
    <property type="protein sequence ID" value="GAH52243.1"/>
    <property type="molecule type" value="Genomic_DNA"/>
</dbReference>
<comment type="similarity">
    <text evidence="1">Belongs to the trimethylamine methyltransferase family.</text>
</comment>
<dbReference type="GO" id="GO:0008168">
    <property type="term" value="F:methyltransferase activity"/>
    <property type="evidence" value="ECO:0007669"/>
    <property type="project" value="UniProtKB-KW"/>
</dbReference>
<dbReference type="Gene3D" id="3.20.20.480">
    <property type="entry name" value="Trimethylamine methyltransferase-like"/>
    <property type="match status" value="1"/>
</dbReference>
<keyword evidence="3" id="KW-0808">Transferase</keyword>
<organism evidence="4">
    <name type="scientific">marine sediment metagenome</name>
    <dbReference type="NCBI Taxonomy" id="412755"/>
    <lineage>
        <taxon>unclassified sequences</taxon>
        <taxon>metagenomes</taxon>
        <taxon>ecological metagenomes</taxon>
    </lineage>
</organism>
<dbReference type="AlphaFoldDB" id="X1I3V3"/>
<dbReference type="GO" id="GO:0015948">
    <property type="term" value="P:methanogenesis"/>
    <property type="evidence" value="ECO:0007669"/>
    <property type="project" value="InterPro"/>
</dbReference>
<dbReference type="InterPro" id="IPR038601">
    <property type="entry name" value="MttB-like_sf"/>
</dbReference>
<feature type="non-terminal residue" evidence="4">
    <location>
        <position position="153"/>
    </location>
</feature>
<sequence>MQFKIFSAEEVGNIYDKCLHILSTKGVKVDHQDALRILDKAGAQVDFDAQQVRFPRDVIERALQTTQHHVTIAGSNECNDMILPHPNGLLYGCTCNQPMRYLDPDSNTYRDVTLAKVAEWAQLIEVLDDICMGGILTPTDVPEETVDIHALKV</sequence>
<evidence type="ECO:0000256" key="2">
    <source>
        <dbReference type="ARBA" id="ARBA00022603"/>
    </source>
</evidence>
<dbReference type="InterPro" id="IPR010426">
    <property type="entry name" value="MTTB_MeTrfase"/>
</dbReference>
<comment type="caution">
    <text evidence="4">The sequence shown here is derived from an EMBL/GenBank/DDBJ whole genome shotgun (WGS) entry which is preliminary data.</text>
</comment>
<keyword evidence="2" id="KW-0489">Methyltransferase</keyword>
<name>X1I3V3_9ZZZZ</name>
<dbReference type="Pfam" id="PF06253">
    <property type="entry name" value="MTTB"/>
    <property type="match status" value="1"/>
</dbReference>
<evidence type="ECO:0000256" key="1">
    <source>
        <dbReference type="ARBA" id="ARBA00007137"/>
    </source>
</evidence>
<accession>X1I3V3</accession>
<evidence type="ECO:0008006" key="5">
    <source>
        <dbReference type="Google" id="ProtNLM"/>
    </source>
</evidence>
<dbReference type="GO" id="GO:0032259">
    <property type="term" value="P:methylation"/>
    <property type="evidence" value="ECO:0007669"/>
    <property type="project" value="UniProtKB-KW"/>
</dbReference>
<evidence type="ECO:0000313" key="4">
    <source>
        <dbReference type="EMBL" id="GAH52243.1"/>
    </source>
</evidence>
<evidence type="ECO:0000256" key="3">
    <source>
        <dbReference type="ARBA" id="ARBA00022679"/>
    </source>
</evidence>
<protein>
    <recommendedName>
        <fullName evidence="5">Trimethylamine methyltransferase</fullName>
    </recommendedName>
</protein>
<proteinExistence type="inferred from homology"/>
<reference evidence="4" key="1">
    <citation type="journal article" date="2014" name="Front. Microbiol.">
        <title>High frequency of phylogenetically diverse reductive dehalogenase-homologous genes in deep subseafloor sedimentary metagenomes.</title>
        <authorList>
            <person name="Kawai M."/>
            <person name="Futagami T."/>
            <person name="Toyoda A."/>
            <person name="Takaki Y."/>
            <person name="Nishi S."/>
            <person name="Hori S."/>
            <person name="Arai W."/>
            <person name="Tsubouchi T."/>
            <person name="Morono Y."/>
            <person name="Uchiyama I."/>
            <person name="Ito T."/>
            <person name="Fujiyama A."/>
            <person name="Inagaki F."/>
            <person name="Takami H."/>
        </authorList>
    </citation>
    <scope>NUCLEOTIDE SEQUENCE</scope>
    <source>
        <strain evidence="4">Expedition CK06-06</strain>
    </source>
</reference>